<evidence type="ECO:0000313" key="2">
    <source>
        <dbReference type="Proteomes" id="UP000509222"/>
    </source>
</evidence>
<organism evidence="1 2">
    <name type="scientific">Planococcus glaciei</name>
    <dbReference type="NCBI Taxonomy" id="459472"/>
    <lineage>
        <taxon>Bacteria</taxon>
        <taxon>Bacillati</taxon>
        <taxon>Bacillota</taxon>
        <taxon>Bacilli</taxon>
        <taxon>Bacillales</taxon>
        <taxon>Caryophanaceae</taxon>
        <taxon>Planococcus</taxon>
    </lineage>
</organism>
<dbReference type="Proteomes" id="UP000509222">
    <property type="component" value="Plasmid unnamed2"/>
</dbReference>
<dbReference type="AlphaFoldDB" id="A0A7H8QFU1"/>
<dbReference type="InterPro" id="IPR038312">
    <property type="entry name" value="DUF5063_sf"/>
</dbReference>
<dbReference type="Pfam" id="PF16702">
    <property type="entry name" value="DUF5063"/>
    <property type="match status" value="1"/>
</dbReference>
<protein>
    <submittedName>
        <fullName evidence="1">DUF5063 domain-containing protein</fullName>
    </submittedName>
</protein>
<dbReference type="RefSeq" id="WP_176295278.1">
    <property type="nucleotide sequence ID" value="NZ_CP051179.1"/>
</dbReference>
<name>A0A7H8QFU1_9BACL</name>
<dbReference type="Gene3D" id="1.20.120.1550">
    <property type="entry name" value="Protein of unknown function DUF5063"/>
    <property type="match status" value="1"/>
</dbReference>
<sequence>MRSKEVRAFVTTATTYCDFIDSHISFEEKENLSKLLKSLSQLYAKALELPEVEPKEEHSIDLKFPLPKVEFKSYNVYLEIFNPYCDTTPVKGCLEDDITDIYSEIKKGLILYEHGHELEAVWHWKFGLKMHWGEHATSAIRALQSIKSC</sequence>
<reference evidence="2" key="1">
    <citation type="submission" date="2020-06" db="EMBL/GenBank/DDBJ databases">
        <title>Isolation of Planomicrobium glaciei.</title>
        <authorList>
            <person name="Malisova L."/>
            <person name="Safrankova R."/>
            <person name="Jakubu V."/>
            <person name="Spanelova P."/>
        </authorList>
    </citation>
    <scope>NUCLEOTIDE SEQUENCE [LARGE SCALE GENOMIC DNA]</scope>
    <source>
        <strain evidence="2">NRL-ATB46093</strain>
        <plasmid evidence="2">unnamed2</plasmid>
    </source>
</reference>
<evidence type="ECO:0000313" key="1">
    <source>
        <dbReference type="EMBL" id="QKX52854.1"/>
    </source>
</evidence>
<dbReference type="InterPro" id="IPR032025">
    <property type="entry name" value="DUF5063"/>
</dbReference>
<dbReference type="EMBL" id="CP051179">
    <property type="protein sequence ID" value="QKX52854.1"/>
    <property type="molecule type" value="Genomic_DNA"/>
</dbReference>
<keyword evidence="1" id="KW-0614">Plasmid</keyword>
<gene>
    <name evidence="1" type="ORF">HF394_19695</name>
</gene>
<keyword evidence="2" id="KW-1185">Reference proteome</keyword>
<accession>A0A7H8QFU1</accession>
<geneLocation type="plasmid" evidence="1 2">
    <name>unnamed2</name>
</geneLocation>
<proteinExistence type="predicted"/>